<dbReference type="SUPFAM" id="SSF53067">
    <property type="entry name" value="Actin-like ATPase domain"/>
    <property type="match status" value="1"/>
</dbReference>
<organism evidence="3 4">
    <name type="scientific">Actinocatenispora rupis</name>
    <dbReference type="NCBI Taxonomy" id="519421"/>
    <lineage>
        <taxon>Bacteria</taxon>
        <taxon>Bacillati</taxon>
        <taxon>Actinomycetota</taxon>
        <taxon>Actinomycetes</taxon>
        <taxon>Micromonosporales</taxon>
        <taxon>Micromonosporaceae</taxon>
        <taxon>Actinocatenispora</taxon>
    </lineage>
</organism>
<dbReference type="InterPro" id="IPR036388">
    <property type="entry name" value="WH-like_DNA-bd_sf"/>
</dbReference>
<name>A0A8J3JA12_9ACTN</name>
<dbReference type="GO" id="GO:0003700">
    <property type="term" value="F:DNA-binding transcription factor activity"/>
    <property type="evidence" value="ECO:0007669"/>
    <property type="project" value="InterPro"/>
</dbReference>
<dbReference type="PANTHER" id="PTHR18964">
    <property type="entry name" value="ROK (REPRESSOR, ORF, KINASE) FAMILY"/>
    <property type="match status" value="1"/>
</dbReference>
<dbReference type="InterPro" id="IPR036390">
    <property type="entry name" value="WH_DNA-bd_sf"/>
</dbReference>
<reference evidence="3" key="1">
    <citation type="submission" date="2021-01" db="EMBL/GenBank/DDBJ databases">
        <title>Whole genome shotgun sequence of Actinocatenispora rupis NBRC 107355.</title>
        <authorList>
            <person name="Komaki H."/>
            <person name="Tamura T."/>
        </authorList>
    </citation>
    <scope>NUCLEOTIDE SEQUENCE</scope>
    <source>
        <strain evidence="3">NBRC 107355</strain>
    </source>
</reference>
<gene>
    <name evidence="3" type="ORF">Aru02nite_37260</name>
</gene>
<keyword evidence="4" id="KW-1185">Reference proteome</keyword>
<protein>
    <submittedName>
        <fullName evidence="3">Transcriptional regulator</fullName>
    </submittedName>
</protein>
<dbReference type="AlphaFoldDB" id="A0A8J3JA12"/>
<dbReference type="PANTHER" id="PTHR18964:SF173">
    <property type="entry name" value="GLUCOKINASE"/>
    <property type="match status" value="1"/>
</dbReference>
<dbReference type="RefSeq" id="WP_239076777.1">
    <property type="nucleotide sequence ID" value="NZ_BAAAZM010000008.1"/>
</dbReference>
<evidence type="ECO:0000313" key="3">
    <source>
        <dbReference type="EMBL" id="GID12837.1"/>
    </source>
</evidence>
<evidence type="ECO:0000256" key="1">
    <source>
        <dbReference type="ARBA" id="ARBA00006479"/>
    </source>
</evidence>
<dbReference type="InterPro" id="IPR043129">
    <property type="entry name" value="ATPase_NBD"/>
</dbReference>
<evidence type="ECO:0000259" key="2">
    <source>
        <dbReference type="Pfam" id="PF12802"/>
    </source>
</evidence>
<comment type="caution">
    <text evidence="3">The sequence shown here is derived from an EMBL/GenBank/DDBJ whole genome shotgun (WGS) entry which is preliminary data.</text>
</comment>
<dbReference type="EMBL" id="BOMB01000021">
    <property type="protein sequence ID" value="GID12837.1"/>
    <property type="molecule type" value="Genomic_DNA"/>
</dbReference>
<dbReference type="InterPro" id="IPR000600">
    <property type="entry name" value="ROK"/>
</dbReference>
<dbReference type="Gene3D" id="1.10.10.10">
    <property type="entry name" value="Winged helix-like DNA-binding domain superfamily/Winged helix DNA-binding domain"/>
    <property type="match status" value="1"/>
</dbReference>
<dbReference type="Proteomes" id="UP000612808">
    <property type="component" value="Unassembled WGS sequence"/>
</dbReference>
<dbReference type="InterPro" id="IPR000835">
    <property type="entry name" value="HTH_MarR-typ"/>
</dbReference>
<dbReference type="Pfam" id="PF12802">
    <property type="entry name" value="MarR_2"/>
    <property type="match status" value="1"/>
</dbReference>
<feature type="domain" description="HTH marR-type" evidence="2">
    <location>
        <begin position="20"/>
        <end position="73"/>
    </location>
</feature>
<dbReference type="SUPFAM" id="SSF46785">
    <property type="entry name" value="Winged helix' DNA-binding domain"/>
    <property type="match status" value="1"/>
</dbReference>
<dbReference type="InterPro" id="IPR049874">
    <property type="entry name" value="ROK_cs"/>
</dbReference>
<dbReference type="Pfam" id="PF00480">
    <property type="entry name" value="ROK"/>
    <property type="match status" value="1"/>
</dbReference>
<sequence length="392" mass="40104">MPASDGHPPGSQPSLHRANVTRVLRAVRAAGTLSQAEISRRTGLSAATVSNIVHELADSGPVEVETASVGGRRIRRVTLSRSAGAVVGVDFGHSHLRVAIGDLSHRVLAADREPVDVDASAEECLARAEHMIGVLLAESDVERDRVLAVGLGVPGPIDVETGEIGSSALLPGWVGVRPREALAQRLDLPVHADNDANLGALGELVFGAGRDQGDLVYLKVSTGVGAGLVLGGRIYHGAGGTAGEIGHITLDESGAVCRCGNRGCLETHANAKYLLSLLADAHGPDLTVAGVVELAEAGDPGCRRVLADIGRHLGIGVASLCNLLNPRTAIIGGDLAGAGDLLIGPLRESVARYAIPSAARQLRVVPGTLGDRAEVLGALALAMSETDHAVVG</sequence>
<comment type="similarity">
    <text evidence="1">Belongs to the ROK (NagC/XylR) family.</text>
</comment>
<dbReference type="Gene3D" id="3.30.420.40">
    <property type="match status" value="2"/>
</dbReference>
<accession>A0A8J3JA12</accession>
<evidence type="ECO:0000313" key="4">
    <source>
        <dbReference type="Proteomes" id="UP000612808"/>
    </source>
</evidence>
<dbReference type="CDD" id="cd24076">
    <property type="entry name" value="ASKHA_ATPase_ROK_BsXylR-like"/>
    <property type="match status" value="1"/>
</dbReference>
<proteinExistence type="inferred from homology"/>
<dbReference type="PROSITE" id="PS01125">
    <property type="entry name" value="ROK"/>
    <property type="match status" value="1"/>
</dbReference>